<feature type="chain" id="PRO_5039374279" evidence="6">
    <location>
        <begin position="22"/>
        <end position="446"/>
    </location>
</feature>
<evidence type="ECO:0000313" key="7">
    <source>
        <dbReference type="EMBL" id="KTD86834.1"/>
    </source>
</evidence>
<dbReference type="Proteomes" id="UP000054709">
    <property type="component" value="Unassembled WGS sequence"/>
</dbReference>
<keyword evidence="2 6" id="KW-0732">Signal</keyword>
<keyword evidence="3" id="KW-0472">Membrane</keyword>
<dbReference type="PANTHER" id="PTHR43649">
    <property type="entry name" value="ARABINOSE-BINDING PROTEIN-RELATED"/>
    <property type="match status" value="1"/>
</dbReference>
<dbReference type="PANTHER" id="PTHR43649:SF33">
    <property type="entry name" value="POLYGALACTURONAN_RHAMNOGALACTURONAN-BINDING PROTEIN YTCQ"/>
    <property type="match status" value="1"/>
</dbReference>
<keyword evidence="5" id="KW-0449">Lipoprotein</keyword>
<dbReference type="Pfam" id="PF01547">
    <property type="entry name" value="SBP_bac_1"/>
    <property type="match status" value="1"/>
</dbReference>
<dbReference type="Gene3D" id="3.40.190.10">
    <property type="entry name" value="Periplasmic binding protein-like II"/>
    <property type="match status" value="1"/>
</dbReference>
<evidence type="ECO:0000256" key="2">
    <source>
        <dbReference type="ARBA" id="ARBA00022729"/>
    </source>
</evidence>
<proteinExistence type="predicted"/>
<evidence type="ECO:0000256" key="1">
    <source>
        <dbReference type="ARBA" id="ARBA00022475"/>
    </source>
</evidence>
<comment type="caution">
    <text evidence="7">The sequence shown here is derived from an EMBL/GenBank/DDBJ whole genome shotgun (WGS) entry which is preliminary data.</text>
</comment>
<dbReference type="AlphaFoldDB" id="A0A0W1AZS9"/>
<evidence type="ECO:0000313" key="8">
    <source>
        <dbReference type="Proteomes" id="UP000054709"/>
    </source>
</evidence>
<feature type="signal peptide" evidence="6">
    <location>
        <begin position="1"/>
        <end position="21"/>
    </location>
</feature>
<keyword evidence="8" id="KW-1185">Reference proteome</keyword>
<dbReference type="InterPro" id="IPR050490">
    <property type="entry name" value="Bact_solute-bd_prot1"/>
</dbReference>
<protein>
    <submittedName>
        <fullName evidence="7">ABC transporter substrate-binding protein</fullName>
    </submittedName>
</protein>
<accession>A0A0W1AZS9</accession>
<reference evidence="7 8" key="1">
    <citation type="journal article" date="2015" name="Int. Biodeterior. Biodegradation">
        <title>Physiological and genetic screening methods for the isolation of methyl tert-butyl ether-degrading bacteria for bioremediation purposes.</title>
        <authorList>
            <person name="Guisado I.M."/>
            <person name="Purswani J."/>
            <person name="Gonzalez Lopez J."/>
            <person name="Pozo C."/>
        </authorList>
    </citation>
    <scope>NUCLEOTIDE SEQUENCE [LARGE SCALE GENOMIC DNA]</scope>
    <source>
        <strain evidence="7 8">SH7</strain>
    </source>
</reference>
<keyword evidence="1" id="KW-1003">Cell membrane</keyword>
<evidence type="ECO:0000256" key="5">
    <source>
        <dbReference type="ARBA" id="ARBA00023288"/>
    </source>
</evidence>
<dbReference type="RefSeq" id="WP_060623722.1">
    <property type="nucleotide sequence ID" value="NZ_LCZJ02000019.1"/>
</dbReference>
<organism evidence="7 8">
    <name type="scientific">Paenibacillus etheri</name>
    <dbReference type="NCBI Taxonomy" id="1306852"/>
    <lineage>
        <taxon>Bacteria</taxon>
        <taxon>Bacillati</taxon>
        <taxon>Bacillota</taxon>
        <taxon>Bacilli</taxon>
        <taxon>Bacillales</taxon>
        <taxon>Paenibacillaceae</taxon>
        <taxon>Paenibacillus</taxon>
    </lineage>
</organism>
<dbReference type="EMBL" id="LCZJ02000019">
    <property type="protein sequence ID" value="KTD86834.1"/>
    <property type="molecule type" value="Genomic_DNA"/>
</dbReference>
<name>A0A0W1AZS9_9BACL</name>
<keyword evidence="4" id="KW-0564">Palmitate</keyword>
<gene>
    <name evidence="7" type="ORF">UQ64_15505</name>
</gene>
<dbReference type="InterPro" id="IPR006059">
    <property type="entry name" value="SBP"/>
</dbReference>
<evidence type="ECO:0000256" key="6">
    <source>
        <dbReference type="SAM" id="SignalP"/>
    </source>
</evidence>
<dbReference type="PROSITE" id="PS51257">
    <property type="entry name" value="PROKAR_LIPOPROTEIN"/>
    <property type="match status" value="1"/>
</dbReference>
<evidence type="ECO:0000256" key="3">
    <source>
        <dbReference type="ARBA" id="ARBA00023136"/>
    </source>
</evidence>
<dbReference type="OrthoDB" id="1992988at2"/>
<dbReference type="SUPFAM" id="SSF53850">
    <property type="entry name" value="Periplasmic binding protein-like II"/>
    <property type="match status" value="1"/>
</dbReference>
<sequence>MFKRSIFVLLMGALIMTTACNSGGNEKVESKGKTTTEEGKTILTLSLAESSAFYQALEKKFEAKYPDIDLQIKAYKEVGNEWGENGYVEYKKATNTALLSGKGADIFDVSAFSINDYVSKKMLVNMNDIFEQDKTVNKSDLEMNVLDAMKVNDGLYFIPTGFAFRAFIGDGNMIKNSNVKIDDKKWNWKEFGELSKEIIQQAGKDGKNKLYALTEYPPEMTLQEMAIDNYNLFVDSEAKQAKFDSPDFVELLEQVKKMYKEQVMTSEPAEIGNQLFNSIVIWSPTDFIDGPYSYFENPVYLQKPHAGQTGGMRIIPSSSLAIQANTPVKEEAYKFMTFLLSEEAQSLQDKEGFSLLQSVNDKNLNDVQEKVKSGAYKLPTGKAAKVSDEEFTKFKEIIHTVDQYAELDTKVLSIIGEESSSFFSGQKSAEDVAKLIQNRVATVLNE</sequence>
<evidence type="ECO:0000256" key="4">
    <source>
        <dbReference type="ARBA" id="ARBA00023139"/>
    </source>
</evidence>